<accession>A0A128F8L6</accession>
<name>A0A128F8L6_9GAMM</name>
<dbReference type="InterPro" id="IPR027417">
    <property type="entry name" value="P-loop_NTPase"/>
</dbReference>
<dbReference type="GO" id="GO:0005524">
    <property type="term" value="F:ATP binding"/>
    <property type="evidence" value="ECO:0007669"/>
    <property type="project" value="UniProtKB-KW"/>
</dbReference>
<dbReference type="InterPro" id="IPR003593">
    <property type="entry name" value="AAA+_ATPase"/>
</dbReference>
<evidence type="ECO:0000259" key="10">
    <source>
        <dbReference type="SMART" id="SM00382"/>
    </source>
</evidence>
<keyword evidence="5" id="KW-0067">ATP-binding</keyword>
<keyword evidence="3" id="KW-0963">Cytoplasm</keyword>
<dbReference type="InterPro" id="IPR000194">
    <property type="entry name" value="ATPase_F1/V1/A1_a/bsu_nucl-bd"/>
</dbReference>
<dbReference type="PANTHER" id="PTHR15184:SF9">
    <property type="entry name" value="SPI-1 TYPE 3 SECRETION SYSTEM ATPASE"/>
    <property type="match status" value="1"/>
</dbReference>
<gene>
    <name evidence="11" type="primary">yscN</name>
    <name evidence="11" type="ORF">GCE9029_03357</name>
</gene>
<keyword evidence="4" id="KW-0547">Nucleotide-binding</keyword>
<dbReference type="PANTHER" id="PTHR15184">
    <property type="entry name" value="ATP SYNTHASE"/>
    <property type="match status" value="1"/>
</dbReference>
<keyword evidence="2" id="KW-0813">Transport</keyword>
<dbReference type="InterPro" id="IPR050053">
    <property type="entry name" value="ATPase_alpha/beta_chains"/>
</dbReference>
<organism evidence="11 12">
    <name type="scientific">Grimontia celer</name>
    <dbReference type="NCBI Taxonomy" id="1796497"/>
    <lineage>
        <taxon>Bacteria</taxon>
        <taxon>Pseudomonadati</taxon>
        <taxon>Pseudomonadota</taxon>
        <taxon>Gammaproteobacteria</taxon>
        <taxon>Vibrionales</taxon>
        <taxon>Vibrionaceae</taxon>
        <taxon>Grimontia</taxon>
    </lineage>
</organism>
<evidence type="ECO:0000313" key="12">
    <source>
        <dbReference type="Proteomes" id="UP000071641"/>
    </source>
</evidence>
<dbReference type="OrthoDB" id="9148544at2"/>
<dbReference type="InterPro" id="IPR020003">
    <property type="entry name" value="ATPase_a/bsu_AS"/>
</dbReference>
<dbReference type="RefSeq" id="WP_062664902.1">
    <property type="nucleotide sequence ID" value="NZ_FIZX01000002.1"/>
</dbReference>
<evidence type="ECO:0000256" key="3">
    <source>
        <dbReference type="ARBA" id="ARBA00022490"/>
    </source>
</evidence>
<keyword evidence="12" id="KW-1185">Reference proteome</keyword>
<dbReference type="GO" id="GO:0030254">
    <property type="term" value="P:protein secretion by the type III secretion system"/>
    <property type="evidence" value="ECO:0007669"/>
    <property type="project" value="InterPro"/>
</dbReference>
<dbReference type="EMBL" id="FIZX01000002">
    <property type="protein sequence ID" value="CZF82646.1"/>
    <property type="molecule type" value="Genomic_DNA"/>
</dbReference>
<dbReference type="Proteomes" id="UP000071641">
    <property type="component" value="Unassembled WGS sequence"/>
</dbReference>
<comment type="subcellular location">
    <subcellularLocation>
        <location evidence="1">Cytoplasm</location>
    </subcellularLocation>
</comment>
<evidence type="ECO:0000256" key="4">
    <source>
        <dbReference type="ARBA" id="ARBA00022741"/>
    </source>
</evidence>
<comment type="catalytic activity">
    <reaction evidence="9">
        <text>ATP + H2O + cellular proteinSide 1 = ADP + phosphate + cellular proteinSide 2.</text>
        <dbReference type="EC" id="7.4.2.8"/>
    </reaction>
</comment>
<feature type="domain" description="AAA+ ATPase" evidence="10">
    <location>
        <begin position="157"/>
        <end position="340"/>
    </location>
</feature>
<evidence type="ECO:0000313" key="11">
    <source>
        <dbReference type="EMBL" id="CZF82646.1"/>
    </source>
</evidence>
<dbReference type="GO" id="GO:0016887">
    <property type="term" value="F:ATP hydrolysis activity"/>
    <property type="evidence" value="ECO:0007669"/>
    <property type="project" value="InterPro"/>
</dbReference>
<dbReference type="STRING" id="1796497.GCE9029_03357"/>
<evidence type="ECO:0000256" key="1">
    <source>
        <dbReference type="ARBA" id="ARBA00004496"/>
    </source>
</evidence>
<dbReference type="AlphaFoldDB" id="A0A128F8L6"/>
<dbReference type="Gene3D" id="3.40.50.12240">
    <property type="match status" value="1"/>
</dbReference>
<dbReference type="SUPFAM" id="SSF52540">
    <property type="entry name" value="P-loop containing nucleoside triphosphate hydrolases"/>
    <property type="match status" value="1"/>
</dbReference>
<protein>
    <recommendedName>
        <fullName evidence="8">protein-secreting ATPase</fullName>
        <ecNumber evidence="8">7.4.2.8</ecNumber>
    </recommendedName>
</protein>
<evidence type="ECO:0000256" key="9">
    <source>
        <dbReference type="ARBA" id="ARBA00034006"/>
    </source>
</evidence>
<dbReference type="GO" id="GO:0008564">
    <property type="term" value="F:protein-exporting ATPase activity"/>
    <property type="evidence" value="ECO:0007669"/>
    <property type="project" value="UniProtKB-EC"/>
</dbReference>
<dbReference type="GO" id="GO:0005737">
    <property type="term" value="C:cytoplasm"/>
    <property type="evidence" value="ECO:0007669"/>
    <property type="project" value="UniProtKB-SubCell"/>
</dbReference>
<dbReference type="EC" id="7.4.2.8" evidence="8"/>
<sequence length="439" mass="48414">MHFDHLLSELTSHVSNASLSNAFGKVISIKGGYIHATHQQCAFGESVVVGKADKKIECEVISVDEKHCLLAPLTSIEGLAINDPVSFEGEMPQLTLWDKPFGKILNGFGDVVSAEESTSGESQTLFQEPVSPIDKESLSEQLRTGSPIIDKILPLCKGQKVGVFAGSGVGKSTLLNKLYTNVDADVKIYVMIGERSREIVDFYQSEMASKDQNRKTILIASSTEDSPVLKKRAVYVAMAYARRFSKAGKSVAVVIDSITRLAHAMREIGISRGELPVARGYPPSVFSELSRLVELGGNFKNQGSITTVMSILVDGDDVNEPISDYLRGVLDGHYVLDRKLANLGYYPSVDILKSRSRTMGDVFDRDELAFERKVREIYGEYHEVEDIVKTGIYQKGSNAGIDEVIDLKRSLDNELYTWPGSISKALREQVHAFTQNHQD</sequence>
<dbReference type="InterPro" id="IPR005714">
    <property type="entry name" value="ATPase_T3SS_FliI/YscN"/>
</dbReference>
<keyword evidence="11" id="KW-0378">Hydrolase</keyword>
<dbReference type="GO" id="GO:0046933">
    <property type="term" value="F:proton-transporting ATP synthase activity, rotational mechanism"/>
    <property type="evidence" value="ECO:0007669"/>
    <property type="project" value="TreeGrafter"/>
</dbReference>
<evidence type="ECO:0000256" key="6">
    <source>
        <dbReference type="ARBA" id="ARBA00022927"/>
    </source>
</evidence>
<evidence type="ECO:0000256" key="5">
    <source>
        <dbReference type="ARBA" id="ARBA00022840"/>
    </source>
</evidence>
<dbReference type="Pfam" id="PF18269">
    <property type="entry name" value="T3SS_ATPase_C"/>
    <property type="match status" value="1"/>
</dbReference>
<dbReference type="InterPro" id="IPR040627">
    <property type="entry name" value="T3SS_ATPase_C"/>
</dbReference>
<keyword evidence="6" id="KW-0653">Protein transport</keyword>
<dbReference type="PROSITE" id="PS00152">
    <property type="entry name" value="ATPASE_ALPHA_BETA"/>
    <property type="match status" value="1"/>
</dbReference>
<proteinExistence type="predicted"/>
<keyword evidence="7" id="KW-1278">Translocase</keyword>
<dbReference type="NCBIfam" id="TIGR01026">
    <property type="entry name" value="fliI_yscN"/>
    <property type="match status" value="1"/>
</dbReference>
<dbReference type="GO" id="GO:0030257">
    <property type="term" value="C:type III protein secretion system complex"/>
    <property type="evidence" value="ECO:0007669"/>
    <property type="project" value="InterPro"/>
</dbReference>
<dbReference type="Pfam" id="PF00006">
    <property type="entry name" value="ATP-synt_ab"/>
    <property type="match status" value="1"/>
</dbReference>
<evidence type="ECO:0000256" key="2">
    <source>
        <dbReference type="ARBA" id="ARBA00022448"/>
    </source>
</evidence>
<evidence type="ECO:0000256" key="7">
    <source>
        <dbReference type="ARBA" id="ARBA00022967"/>
    </source>
</evidence>
<evidence type="ECO:0000256" key="8">
    <source>
        <dbReference type="ARBA" id="ARBA00024382"/>
    </source>
</evidence>
<reference evidence="12" key="1">
    <citation type="submission" date="2016-02" db="EMBL/GenBank/DDBJ databases">
        <authorList>
            <person name="Rodrigo-Torres Lidia"/>
            <person name="Arahal R.David."/>
        </authorList>
    </citation>
    <scope>NUCLEOTIDE SEQUENCE [LARGE SCALE GENOMIC DNA]</scope>
    <source>
        <strain evidence="12">CECT 9029</strain>
    </source>
</reference>
<dbReference type="SMART" id="SM00382">
    <property type="entry name" value="AAA"/>
    <property type="match status" value="1"/>
</dbReference>